<evidence type="ECO:0000313" key="5">
    <source>
        <dbReference type="Proteomes" id="UP000051887"/>
    </source>
</evidence>
<accession>A0A0P1FLN9</accession>
<name>A0A0P1FLN9_9RHOB</name>
<dbReference type="AlphaFoldDB" id="A0A0P1FLN9"/>
<feature type="region of interest" description="Disordered" evidence="1">
    <location>
        <begin position="226"/>
        <end position="258"/>
    </location>
</feature>
<keyword evidence="4" id="KW-1185">Reference proteome</keyword>
<reference evidence="3 5" key="1">
    <citation type="submission" date="2015-09" db="EMBL/GenBank/DDBJ databases">
        <authorList>
            <consortium name="Swine Surveillance"/>
        </authorList>
    </citation>
    <scope>NUCLEOTIDE SEQUENCE [LARGE SCALE GENOMIC DNA]</scope>
    <source>
        <strain evidence="3 5">5120</strain>
    </source>
</reference>
<gene>
    <name evidence="2" type="ORF">TL5118_03018</name>
    <name evidence="3" type="ORF">TL5120_03550</name>
</gene>
<protein>
    <recommendedName>
        <fullName evidence="6">Excalibur calcium-binding domain-containing protein</fullName>
    </recommendedName>
</protein>
<proteinExistence type="predicted"/>
<evidence type="ECO:0008006" key="6">
    <source>
        <dbReference type="Google" id="ProtNLM"/>
    </source>
</evidence>
<evidence type="ECO:0000256" key="1">
    <source>
        <dbReference type="SAM" id="MobiDB-lite"/>
    </source>
</evidence>
<dbReference type="EMBL" id="CYSC01000041">
    <property type="protein sequence ID" value="CUH73738.1"/>
    <property type="molecule type" value="Genomic_DNA"/>
</dbReference>
<evidence type="ECO:0000313" key="2">
    <source>
        <dbReference type="EMBL" id="CUH69059.1"/>
    </source>
</evidence>
<sequence length="258" mass="26837">MSRAFLRIGSDNNSKDDRQGRMMRHILGGLALVSLAACDPTVPDSAAGVGFGDYNEYQRDQASREAALNGQPLPAATAVSSETLAGAPAATPTSDAEQLAADAAAALNSGEAPVNADPSNPAPAVAVNASGISDENNFDNVSSLRTIESDKQRIAQNRAQYQVVEPTALPSRTGSEGPNIVAYALQTSHPVGAQMHKRFAASQARADRNCAKYASPDQAQSAFLAKGGPAKDRLGIDPDGDGYACRWDPSPFRKVNGG</sequence>
<dbReference type="Proteomes" id="UP000051086">
    <property type="component" value="Unassembled WGS sequence"/>
</dbReference>
<dbReference type="EMBL" id="CYSB01000038">
    <property type="protein sequence ID" value="CUH69059.1"/>
    <property type="molecule type" value="Genomic_DNA"/>
</dbReference>
<evidence type="ECO:0000313" key="4">
    <source>
        <dbReference type="Proteomes" id="UP000051086"/>
    </source>
</evidence>
<evidence type="ECO:0000313" key="3">
    <source>
        <dbReference type="EMBL" id="CUH73738.1"/>
    </source>
</evidence>
<organism evidence="3 5">
    <name type="scientific">Thalassovita autumnalis</name>
    <dbReference type="NCBI Taxonomy" id="2072972"/>
    <lineage>
        <taxon>Bacteria</taxon>
        <taxon>Pseudomonadati</taxon>
        <taxon>Pseudomonadota</taxon>
        <taxon>Alphaproteobacteria</taxon>
        <taxon>Rhodobacterales</taxon>
        <taxon>Roseobacteraceae</taxon>
        <taxon>Thalassovita</taxon>
    </lineage>
</organism>
<dbReference type="Proteomes" id="UP000051887">
    <property type="component" value="Unassembled WGS sequence"/>
</dbReference>
<reference evidence="2 4" key="2">
    <citation type="submission" date="2015-09" db="EMBL/GenBank/DDBJ databases">
        <authorList>
            <person name="Rodrigo-Torres L."/>
            <person name="Arahal D.R."/>
        </authorList>
    </citation>
    <scope>NUCLEOTIDE SEQUENCE [LARGE SCALE GENOMIC DNA]</scope>
    <source>
        <strain evidence="2 4">CECT 5118</strain>
    </source>
</reference>